<feature type="compositionally biased region" description="Low complexity" evidence="1">
    <location>
        <begin position="205"/>
        <end position="224"/>
    </location>
</feature>
<evidence type="ECO:0000256" key="1">
    <source>
        <dbReference type="SAM" id="MobiDB-lite"/>
    </source>
</evidence>
<dbReference type="EMBL" id="GL349442">
    <property type="protein sequence ID" value="KNC46251.1"/>
    <property type="molecule type" value="Genomic_DNA"/>
</dbReference>
<feature type="compositionally biased region" description="Low complexity" evidence="1">
    <location>
        <begin position="420"/>
        <end position="433"/>
    </location>
</feature>
<organism evidence="2 3">
    <name type="scientific">Thecamonas trahens ATCC 50062</name>
    <dbReference type="NCBI Taxonomy" id="461836"/>
    <lineage>
        <taxon>Eukaryota</taxon>
        <taxon>Apusozoa</taxon>
        <taxon>Apusomonadida</taxon>
        <taxon>Apusomonadidae</taxon>
        <taxon>Thecamonas</taxon>
    </lineage>
</organism>
<feature type="compositionally biased region" description="Polar residues" evidence="1">
    <location>
        <begin position="1"/>
        <end position="26"/>
    </location>
</feature>
<dbReference type="Proteomes" id="UP000054408">
    <property type="component" value="Unassembled WGS sequence"/>
</dbReference>
<name>A0A0L0D220_THETB</name>
<sequence>MPATPSSFLPSMLAKQTSTESTLNTPGTGGSGHSASSFGIGFISSSFLVDMPTLNYDDVPVMDDLPTAPLMPHLSPPSSQLSTNRNPPHISIGPPTPSIIATPQHSSRAALLPSPSCESSIPDADVVVFAAHPEIGSKTCPDSDLSVASDSAPLQAACEVDTSPGVGSRSAATDTGSEHSTSHLSHSSSARFSPRGLLVARARRVSSGSGSDTGIMPSFSNVSNMSNMSALNTSHLLDRDRLEWHARLQSRSASAVGLDQSRDSISEMGSFPVISPSSSMLLGDVLAPVPSHDSAGIVEATPSNRSPTLSLSSTSSSNARPLLSSSRPSHQPDRSEPLASSLSLRESEHSLPTITSGASTLHVSDKSSCSASARPPRERLGAVILPLDTNPERRPQNIASPSSPNARQTLGNIAHALDTVPSPVSLDSSFSSSPAPPFQPAQPSDNASVPLSTPSRSRSRRGSRKGPSKHVRSRRVRRRKRRVDSTATRIAPPTPPSIPVTPTALTAPVRPRPIPPRARERLAQPGMPMLDVSHNPPLIPPGTSPRSPLQSDAVSVAAAFSLSRSQAGGIHTPTAGSVASVASAFGRPSTGAPLASEYRAARSEQLALSRAGPRAYSPPLGEPAVARLSSDGIPSSVGSPASTCTANTSNTFTLNSPAATSRERNLSLYFDAAMQLFFDPTTHTYYELDFDAK</sequence>
<evidence type="ECO:0000313" key="3">
    <source>
        <dbReference type="Proteomes" id="UP000054408"/>
    </source>
</evidence>
<feature type="region of interest" description="Disordered" evidence="1">
    <location>
        <begin position="296"/>
        <end position="408"/>
    </location>
</feature>
<dbReference type="RefSeq" id="XP_013760545.1">
    <property type="nucleotide sequence ID" value="XM_013905091.1"/>
</dbReference>
<feature type="compositionally biased region" description="Low complexity" evidence="1">
    <location>
        <begin position="301"/>
        <end position="329"/>
    </location>
</feature>
<accession>A0A0L0D220</accession>
<feature type="region of interest" description="Disordered" evidence="1">
    <location>
        <begin position="1"/>
        <end position="31"/>
    </location>
</feature>
<dbReference type="OMA" id="NTHLEYI"/>
<feature type="region of interest" description="Disordered" evidence="1">
    <location>
        <begin position="420"/>
        <end position="514"/>
    </location>
</feature>
<reference evidence="2 3" key="1">
    <citation type="submission" date="2010-05" db="EMBL/GenBank/DDBJ databases">
        <title>The Genome Sequence of Thecamonas trahens ATCC 50062.</title>
        <authorList>
            <consortium name="The Broad Institute Genome Sequencing Platform"/>
            <person name="Russ C."/>
            <person name="Cuomo C."/>
            <person name="Shea T."/>
            <person name="Young S.K."/>
            <person name="Zeng Q."/>
            <person name="Koehrsen M."/>
            <person name="Haas B."/>
            <person name="Borodovsky M."/>
            <person name="Guigo R."/>
            <person name="Alvarado L."/>
            <person name="Berlin A."/>
            <person name="Bochicchio J."/>
            <person name="Borenstein D."/>
            <person name="Chapman S."/>
            <person name="Chen Z."/>
            <person name="Freedman E."/>
            <person name="Gellesch M."/>
            <person name="Goldberg J."/>
            <person name="Griggs A."/>
            <person name="Gujja S."/>
            <person name="Heilman E."/>
            <person name="Heiman D."/>
            <person name="Hepburn T."/>
            <person name="Howarth C."/>
            <person name="Jen D."/>
            <person name="Larson L."/>
            <person name="Mehta T."/>
            <person name="Park D."/>
            <person name="Pearson M."/>
            <person name="Roberts A."/>
            <person name="Saif S."/>
            <person name="Shenoy N."/>
            <person name="Sisk P."/>
            <person name="Stolte C."/>
            <person name="Sykes S."/>
            <person name="Thomson T."/>
            <person name="Walk T."/>
            <person name="White J."/>
            <person name="Yandava C."/>
            <person name="Burger G."/>
            <person name="Gray M.W."/>
            <person name="Holland P.W.H."/>
            <person name="King N."/>
            <person name="Lang F.B.F."/>
            <person name="Roger A.J."/>
            <person name="Ruiz-Trillo I."/>
            <person name="Lander E."/>
            <person name="Nusbaum C."/>
        </authorList>
    </citation>
    <scope>NUCLEOTIDE SEQUENCE [LARGE SCALE GENOMIC DNA]</scope>
    <source>
        <strain evidence="2 3">ATCC 50062</strain>
    </source>
</reference>
<dbReference type="GeneID" id="25562358"/>
<feature type="region of interest" description="Disordered" evidence="1">
    <location>
        <begin position="160"/>
        <end position="190"/>
    </location>
</feature>
<feature type="compositionally biased region" description="Polar residues" evidence="1">
    <location>
        <begin position="397"/>
        <end position="408"/>
    </location>
</feature>
<feature type="compositionally biased region" description="Polar residues" evidence="1">
    <location>
        <begin position="352"/>
        <end position="371"/>
    </location>
</feature>
<proteinExistence type="predicted"/>
<evidence type="ECO:0000313" key="2">
    <source>
        <dbReference type="EMBL" id="KNC46251.1"/>
    </source>
</evidence>
<feature type="region of interest" description="Disordered" evidence="1">
    <location>
        <begin position="203"/>
        <end position="224"/>
    </location>
</feature>
<gene>
    <name evidence="2" type="ORF">AMSG_02703</name>
</gene>
<dbReference type="AlphaFoldDB" id="A0A0L0D220"/>
<keyword evidence="3" id="KW-1185">Reference proteome</keyword>
<protein>
    <submittedName>
        <fullName evidence="2">Uncharacterized protein</fullName>
    </submittedName>
</protein>
<feature type="compositionally biased region" description="Basic residues" evidence="1">
    <location>
        <begin position="457"/>
        <end position="482"/>
    </location>
</feature>